<keyword evidence="6" id="KW-1185">Reference proteome</keyword>
<dbReference type="RefSeq" id="WP_092363574.1">
    <property type="nucleotide sequence ID" value="NZ_BMGV01000003.1"/>
</dbReference>
<sequence>MTRATVSAGFLLGWVMTLAALPLLAEPATGVIDSQTGGMNDASKEETVGFRNGSVIVAPIPFSNPTVGSGLVLGAGYLFSLDPGSDPSMVGIAGLRSDNGSRGAGLAANFYFDNNRWKIESLFAEADIRYDLYTGLGQIPIGQKGRFARASLSYGFTPEFSVGLALRYLDTSITPDGPGLPAIPPPFDRFLNVEVASVGLLTSWDRRDDTIYPTRGFVLDAEALSNHTLTGLTGDYLKGYANFSAYRPIGSNGVLAGRLSACGASDETPFFDQCSLGATDGFRGFSVTQFLDRRSVSAQLEYRHRFGDRFGAVLFGGAGRVGDSFGNLDADGTHSAVGLGARYRVSRKFPVDFSVDLSRNNEGDDVVYVYVGQRF</sequence>
<accession>A0A1H6VWF3</accession>
<keyword evidence="2" id="KW-0472">Membrane</keyword>
<dbReference type="InterPro" id="IPR000184">
    <property type="entry name" value="Bac_surfAg_D15"/>
</dbReference>
<reference evidence="5 6" key="1">
    <citation type="submission" date="2016-10" db="EMBL/GenBank/DDBJ databases">
        <authorList>
            <person name="de Groot N.N."/>
        </authorList>
    </citation>
    <scope>NUCLEOTIDE SEQUENCE [LARGE SCALE GENOMIC DNA]</scope>
    <source>
        <strain evidence="5 6">DSM 29340</strain>
    </source>
</reference>
<feature type="signal peptide" evidence="3">
    <location>
        <begin position="1"/>
        <end position="19"/>
    </location>
</feature>
<dbReference type="AlphaFoldDB" id="A0A1H6VWF3"/>
<evidence type="ECO:0000256" key="2">
    <source>
        <dbReference type="ARBA" id="ARBA00023136"/>
    </source>
</evidence>
<proteinExistence type="predicted"/>
<evidence type="ECO:0000313" key="6">
    <source>
        <dbReference type="Proteomes" id="UP000199379"/>
    </source>
</evidence>
<evidence type="ECO:0000259" key="4">
    <source>
        <dbReference type="Pfam" id="PF01103"/>
    </source>
</evidence>
<name>A0A1H6VWF3_9RHOB</name>
<dbReference type="Gene3D" id="2.40.160.50">
    <property type="entry name" value="membrane protein fhac: a member of the omp85/tpsb transporter family"/>
    <property type="match status" value="1"/>
</dbReference>
<dbReference type="OrthoDB" id="5523607at2"/>
<evidence type="ECO:0000256" key="1">
    <source>
        <dbReference type="ARBA" id="ARBA00004370"/>
    </source>
</evidence>
<feature type="chain" id="PRO_5011697223" evidence="3">
    <location>
        <begin position="20"/>
        <end position="375"/>
    </location>
</feature>
<evidence type="ECO:0000313" key="5">
    <source>
        <dbReference type="EMBL" id="SEJ04532.1"/>
    </source>
</evidence>
<dbReference type="STRING" id="1227549.SAMN05444007_103201"/>
<dbReference type="Proteomes" id="UP000199379">
    <property type="component" value="Unassembled WGS sequence"/>
</dbReference>
<feature type="domain" description="Bacterial surface antigen (D15)" evidence="4">
    <location>
        <begin position="148"/>
        <end position="375"/>
    </location>
</feature>
<dbReference type="Pfam" id="PF01103">
    <property type="entry name" value="Omp85"/>
    <property type="match status" value="1"/>
</dbReference>
<dbReference type="GO" id="GO:0019867">
    <property type="term" value="C:outer membrane"/>
    <property type="evidence" value="ECO:0007669"/>
    <property type="project" value="InterPro"/>
</dbReference>
<organism evidence="5 6">
    <name type="scientific">Cribrihabitans marinus</name>
    <dbReference type="NCBI Taxonomy" id="1227549"/>
    <lineage>
        <taxon>Bacteria</taxon>
        <taxon>Pseudomonadati</taxon>
        <taxon>Pseudomonadota</taxon>
        <taxon>Alphaproteobacteria</taxon>
        <taxon>Rhodobacterales</taxon>
        <taxon>Paracoccaceae</taxon>
        <taxon>Cribrihabitans</taxon>
    </lineage>
</organism>
<evidence type="ECO:0000256" key="3">
    <source>
        <dbReference type="SAM" id="SignalP"/>
    </source>
</evidence>
<keyword evidence="3" id="KW-0732">Signal</keyword>
<protein>
    <submittedName>
        <fullName evidence="5">Surface antigen</fullName>
    </submittedName>
</protein>
<dbReference type="EMBL" id="FNYD01000003">
    <property type="protein sequence ID" value="SEJ04532.1"/>
    <property type="molecule type" value="Genomic_DNA"/>
</dbReference>
<gene>
    <name evidence="5" type="ORF">SAMN05444007_103201</name>
</gene>
<comment type="subcellular location">
    <subcellularLocation>
        <location evidence="1">Membrane</location>
    </subcellularLocation>
</comment>